<name>A0A6V8LPA8_9ACTN</name>
<protein>
    <submittedName>
        <fullName evidence="1">Uncharacterized protein</fullName>
    </submittedName>
</protein>
<sequence length="180" mass="20214">MQWVQAEAQGCGLATVMPLLPHPGPNYSCYDIEYFRDGDYFTTLIQALPHVAAARGIIRSKIENCIFEDEQPFRYAHQSPRERARSAIDNLTSVLTYGQFGMPLAQAFLGSYELNWKVVGIDQDARWVVEFNLTNASTQASGSINPAKVFTYKDGNAGDGHDAAPLEHWTKQSVRWRETL</sequence>
<keyword evidence="2" id="KW-1185">Reference proteome</keyword>
<comment type="caution">
    <text evidence="1">The sequence shown here is derived from an EMBL/GenBank/DDBJ whole genome shotgun (WGS) entry which is preliminary data.</text>
</comment>
<organism evidence="1 2">
    <name type="scientific">Phytohabitans rumicis</name>
    <dbReference type="NCBI Taxonomy" id="1076125"/>
    <lineage>
        <taxon>Bacteria</taxon>
        <taxon>Bacillati</taxon>
        <taxon>Actinomycetota</taxon>
        <taxon>Actinomycetes</taxon>
        <taxon>Micromonosporales</taxon>
        <taxon>Micromonosporaceae</taxon>
    </lineage>
</organism>
<dbReference type="Proteomes" id="UP000482960">
    <property type="component" value="Unassembled WGS sequence"/>
</dbReference>
<evidence type="ECO:0000313" key="2">
    <source>
        <dbReference type="Proteomes" id="UP000482960"/>
    </source>
</evidence>
<dbReference type="EMBL" id="BLPG01000002">
    <property type="protein sequence ID" value="GFJ96046.1"/>
    <property type="molecule type" value="Genomic_DNA"/>
</dbReference>
<dbReference type="AlphaFoldDB" id="A0A6V8LPA8"/>
<reference evidence="1 2" key="2">
    <citation type="submission" date="2020-03" db="EMBL/GenBank/DDBJ databases">
        <authorList>
            <person name="Ichikawa N."/>
            <person name="Kimura A."/>
            <person name="Kitahashi Y."/>
            <person name="Uohara A."/>
        </authorList>
    </citation>
    <scope>NUCLEOTIDE SEQUENCE [LARGE SCALE GENOMIC DNA]</scope>
    <source>
        <strain evidence="1 2">NBRC 108638</strain>
    </source>
</reference>
<accession>A0A6V8LPA8</accession>
<proteinExistence type="predicted"/>
<evidence type="ECO:0000313" key="1">
    <source>
        <dbReference type="EMBL" id="GFJ96046.1"/>
    </source>
</evidence>
<gene>
    <name evidence="1" type="ORF">Prum_096880</name>
</gene>
<reference evidence="1 2" key="1">
    <citation type="submission" date="2020-03" db="EMBL/GenBank/DDBJ databases">
        <title>Whole genome shotgun sequence of Phytohabitans rumicis NBRC 108638.</title>
        <authorList>
            <person name="Komaki H."/>
            <person name="Tamura T."/>
        </authorList>
    </citation>
    <scope>NUCLEOTIDE SEQUENCE [LARGE SCALE GENOMIC DNA]</scope>
    <source>
        <strain evidence="1 2">NBRC 108638</strain>
    </source>
</reference>